<dbReference type="PANTHER" id="PTHR30273">
    <property type="entry name" value="PERIPLASMIC SIGNAL SENSOR AND SIGMA FACTOR ACTIVATOR FECR-RELATED"/>
    <property type="match status" value="1"/>
</dbReference>
<reference evidence="3 4" key="1">
    <citation type="submission" date="2018-08" db="EMBL/GenBank/DDBJ databases">
        <title>Genome sequencing of rice bacterial endophytes.</title>
        <authorList>
            <person name="Venturi V."/>
        </authorList>
    </citation>
    <scope>NUCLEOTIDE SEQUENCE [LARGE SCALE GENOMIC DNA]</scope>
    <source>
        <strain evidence="3 4">E1205</strain>
    </source>
</reference>
<feature type="domain" description="FecR protein" evidence="1">
    <location>
        <begin position="117"/>
        <end position="209"/>
    </location>
</feature>
<dbReference type="GO" id="GO:0016989">
    <property type="term" value="F:sigma factor antagonist activity"/>
    <property type="evidence" value="ECO:0007669"/>
    <property type="project" value="TreeGrafter"/>
</dbReference>
<gene>
    <name evidence="3" type="ORF">DFO61_1938</name>
</gene>
<evidence type="ECO:0000259" key="2">
    <source>
        <dbReference type="Pfam" id="PF16220"/>
    </source>
</evidence>
<dbReference type="AlphaFoldDB" id="A0A397NCS4"/>
<evidence type="ECO:0000259" key="1">
    <source>
        <dbReference type="Pfam" id="PF04773"/>
    </source>
</evidence>
<dbReference type="InterPro" id="IPR012373">
    <property type="entry name" value="Ferrdict_sens_TM"/>
</dbReference>
<dbReference type="InterPro" id="IPR032623">
    <property type="entry name" value="FecR_N"/>
</dbReference>
<evidence type="ECO:0000313" key="4">
    <source>
        <dbReference type="Proteomes" id="UP000265836"/>
    </source>
</evidence>
<dbReference type="InterPro" id="IPR006860">
    <property type="entry name" value="FecR"/>
</dbReference>
<dbReference type="Gene3D" id="2.60.120.1440">
    <property type="match status" value="1"/>
</dbReference>
<dbReference type="PIRSF" id="PIRSF018266">
    <property type="entry name" value="FecR"/>
    <property type="match status" value="1"/>
</dbReference>
<dbReference type="Pfam" id="PF04773">
    <property type="entry name" value="FecR"/>
    <property type="match status" value="1"/>
</dbReference>
<accession>A0A397NCS4</accession>
<dbReference type="EMBL" id="QXDA01000002">
    <property type="protein sequence ID" value="RIA35270.1"/>
    <property type="molecule type" value="Genomic_DNA"/>
</dbReference>
<sequence>MMADAPISTVVRDQAIAWFTLAQSGCMRADEQQQLQRWRQADSEHERAWQRLVGIPLGFQQRAAQLANPAARAALENAQPHSVDRRRVLKTLAGLGLLGTAAWQMSDSYWLQGQLADLHTATGERVQKRLPDGTQIWLNTRSAVDVRFDAQSRLLLLRHGEVDILTARDAQDRPFMVLTEQARLRPLGTRFSVRQGDGETLLSVSQGRVAATARSGAGERIVEQGWSVRIDTGGVAQPVQASAANNAWTDGFIIAERMRLVDFLAELGRYRPGILRCDPAVADLRLSGSFPLDDGERILAMLEKSLPVRVQSRTPYWLTVVPV</sequence>
<dbReference type="Pfam" id="PF16220">
    <property type="entry name" value="DUF4880"/>
    <property type="match status" value="1"/>
</dbReference>
<proteinExistence type="predicted"/>
<organism evidence="3 4">
    <name type="scientific">Ectopseudomonas oleovorans</name>
    <name type="common">Pseudomonas oleovorans</name>
    <dbReference type="NCBI Taxonomy" id="301"/>
    <lineage>
        <taxon>Bacteria</taxon>
        <taxon>Pseudomonadati</taxon>
        <taxon>Pseudomonadota</taxon>
        <taxon>Gammaproteobacteria</taxon>
        <taxon>Pseudomonadales</taxon>
        <taxon>Pseudomonadaceae</taxon>
        <taxon>Ectopseudomonas</taxon>
    </lineage>
</organism>
<name>A0A397NCS4_ECTOL</name>
<dbReference type="PANTHER" id="PTHR30273:SF2">
    <property type="entry name" value="PROTEIN FECR"/>
    <property type="match status" value="1"/>
</dbReference>
<comment type="caution">
    <text evidence="3">The sequence shown here is derived from an EMBL/GenBank/DDBJ whole genome shotgun (WGS) entry which is preliminary data.</text>
</comment>
<feature type="domain" description="FecR N-terminal" evidence="2">
    <location>
        <begin position="13"/>
        <end position="52"/>
    </location>
</feature>
<protein>
    <submittedName>
        <fullName evidence="3">FecR family protein</fullName>
    </submittedName>
</protein>
<dbReference type="Proteomes" id="UP000265836">
    <property type="component" value="Unassembled WGS sequence"/>
</dbReference>
<evidence type="ECO:0000313" key="3">
    <source>
        <dbReference type="EMBL" id="RIA35270.1"/>
    </source>
</evidence>